<evidence type="ECO:0000259" key="3">
    <source>
        <dbReference type="Pfam" id="PF07859"/>
    </source>
</evidence>
<proteinExistence type="inferred from homology"/>
<dbReference type="Pfam" id="PF07859">
    <property type="entry name" value="Abhydrolase_3"/>
    <property type="match status" value="1"/>
</dbReference>
<dbReference type="InterPro" id="IPR013094">
    <property type="entry name" value="AB_hydrolase_3"/>
</dbReference>
<dbReference type="Gene3D" id="3.40.50.1820">
    <property type="entry name" value="alpha/beta hydrolase"/>
    <property type="match status" value="1"/>
</dbReference>
<dbReference type="SUPFAM" id="SSF53474">
    <property type="entry name" value="alpha/beta-Hydrolases"/>
    <property type="match status" value="1"/>
</dbReference>
<dbReference type="PANTHER" id="PTHR23025:SF3">
    <property type="entry name" value="HORMONE-SENSITIVE LIPASE"/>
    <property type="match status" value="1"/>
</dbReference>
<dbReference type="GO" id="GO:0004771">
    <property type="term" value="F:sterol ester esterase activity"/>
    <property type="evidence" value="ECO:0007669"/>
    <property type="project" value="TreeGrafter"/>
</dbReference>
<dbReference type="PROSITE" id="PS01173">
    <property type="entry name" value="LIPASE_GDXG_HIS"/>
    <property type="match status" value="1"/>
</dbReference>
<reference evidence="4" key="1">
    <citation type="submission" date="2023-07" db="EMBL/GenBank/DDBJ databases">
        <authorList>
            <consortium name="AG Swart"/>
            <person name="Singh M."/>
            <person name="Singh A."/>
            <person name="Seah K."/>
            <person name="Emmerich C."/>
        </authorList>
    </citation>
    <scope>NUCLEOTIDE SEQUENCE</scope>
    <source>
        <strain evidence="4">DP1</strain>
    </source>
</reference>
<dbReference type="GO" id="GO:0004806">
    <property type="term" value="F:triacylglycerol lipase activity"/>
    <property type="evidence" value="ECO:0007669"/>
    <property type="project" value="TreeGrafter"/>
</dbReference>
<dbReference type="Proteomes" id="UP001295684">
    <property type="component" value="Unassembled WGS sequence"/>
</dbReference>
<keyword evidence="2" id="KW-0378">Hydrolase</keyword>
<dbReference type="InterPro" id="IPR002168">
    <property type="entry name" value="Lipase_GDXG_HIS_AS"/>
</dbReference>
<comment type="caution">
    <text evidence="4">The sequence shown here is derived from an EMBL/GenBank/DDBJ whole genome shotgun (WGS) entry which is preliminary data.</text>
</comment>
<protein>
    <recommendedName>
        <fullName evidence="3">Alpha/beta hydrolase fold-3 domain-containing protein</fullName>
    </recommendedName>
</protein>
<dbReference type="EMBL" id="CAMPGE010000045">
    <property type="protein sequence ID" value="CAI2358762.1"/>
    <property type="molecule type" value="Genomic_DNA"/>
</dbReference>
<dbReference type="AlphaFoldDB" id="A0AAD1U1K9"/>
<organism evidence="4 5">
    <name type="scientific">Euplotes crassus</name>
    <dbReference type="NCBI Taxonomy" id="5936"/>
    <lineage>
        <taxon>Eukaryota</taxon>
        <taxon>Sar</taxon>
        <taxon>Alveolata</taxon>
        <taxon>Ciliophora</taxon>
        <taxon>Intramacronucleata</taxon>
        <taxon>Spirotrichea</taxon>
        <taxon>Hypotrichia</taxon>
        <taxon>Euplotida</taxon>
        <taxon>Euplotidae</taxon>
        <taxon>Moneuplotes</taxon>
    </lineage>
</organism>
<evidence type="ECO:0000313" key="5">
    <source>
        <dbReference type="Proteomes" id="UP001295684"/>
    </source>
</evidence>
<dbReference type="GO" id="GO:0019433">
    <property type="term" value="P:triglyceride catabolic process"/>
    <property type="evidence" value="ECO:0007669"/>
    <property type="project" value="TreeGrafter"/>
</dbReference>
<feature type="domain" description="Alpha/beta hydrolase fold-3" evidence="3">
    <location>
        <begin position="477"/>
        <end position="689"/>
    </location>
</feature>
<evidence type="ECO:0000256" key="1">
    <source>
        <dbReference type="ARBA" id="ARBA00010515"/>
    </source>
</evidence>
<dbReference type="InterPro" id="IPR029058">
    <property type="entry name" value="AB_hydrolase_fold"/>
</dbReference>
<accession>A0AAD1U1K9</accession>
<keyword evidence="5" id="KW-1185">Reference proteome</keyword>
<evidence type="ECO:0000256" key="2">
    <source>
        <dbReference type="ARBA" id="ARBA00022801"/>
    </source>
</evidence>
<sequence length="715" mass="83740">MDFKQKLLDAKEYKNIKWTVELLINLISKTASTFFRLNNNAKILLETKFSCELSDKAACFNTRTFLKSLSLTVERLLLLFKILCENIRFHYDYMGVFLDEIEFPKDSFYEELDFEKREVLDQEVEDYPEFFPNFFWIPDDDKIEQIKNGIIRVNLNSIGVFIECFYENYTIISDIMEEFMADSNKDDQKELRKLIYYQSMLRKCYEFMYSSMFNSEDEIYFQEEDSEEWNTFLNYYYQNDPFPEERKVVKAYSNFCEWVILANATMSKGLKQTGSINKLIQTGKSAFTFFMNKTKRVDQYMTFISNPDVKLAKSMFEIFDQKHVVTAYQLNLSKVMINQLIYIPKLMPELDINKMKELYAPETIAKLEEIKGYPNQFYCYDRDFSNRKASEFLYNIDHNPDTHVQVRVLSNVKLPFSFSKFQYRRLDLELLDDQYEYLLDMASDYNIQVDEKLNEVMKTVKKRFKEEKPVKPITKVVIHIHGGGFITMSSGSHQVYTRTWANKLDCPIFSIDYRLSPEYKYPAAIDDVWQAYTWIVRYGFIQLGILPEKIVLVGDSAGGNLVAAISMLAVQCGYRKPDKIIMCYPALSMSKSVVYPSLIYSLIDPILSSNFLEICRDSYLSEECECDKDPYLTTHFADDRVLARFPPTIIAVGSLDPLRDVSFLLTQKMIKNSCNVQLVEYADYPHGFLTYCVPVIGLSEAKMPMDCVRAMIADV</sequence>
<dbReference type="PANTHER" id="PTHR23025">
    <property type="entry name" value="TRIACYLGLYCEROL LIPASE"/>
    <property type="match status" value="1"/>
</dbReference>
<comment type="similarity">
    <text evidence="1">Belongs to the 'GDXG' lipolytic enzyme family.</text>
</comment>
<evidence type="ECO:0000313" key="4">
    <source>
        <dbReference type="EMBL" id="CAI2358762.1"/>
    </source>
</evidence>
<dbReference type="GO" id="GO:0005829">
    <property type="term" value="C:cytosol"/>
    <property type="evidence" value="ECO:0007669"/>
    <property type="project" value="TreeGrafter"/>
</dbReference>
<gene>
    <name evidence="4" type="ORF">ECRASSUSDP1_LOCUS45</name>
</gene>
<name>A0AAD1U1K9_EUPCR</name>